<sequence>MIPTIVSSLIYIKARRVMELFPPSVKKIWNDLELRILVLVSLALQMLLIFIGNHRKYSSRNWIRVVLWSAYLMADWVATVALSVISNNLGEAADDSNSSKNGSLDPSIELTTFWAPFLLLHLGGPDTITAYALEDNELWLRHLLGLGVQTGVAFYALLLAWTGSWFSILSIFMFCAGVIKYGERTWVLRSASSEQFRDSMLTPPDPGPNYSKFMQEYTLKEIEGFHVVADEVIEVQLPVYLASAETISNIPDAQELITAYNLLQIFKRLLVDLILGVDDRNTCQSLFKDISSSKAFKVVEIELGFVYDMLYTKATLIYSLKGCVFRFISFSFTTIVLAMFSVYVAHNDHKHSKTDLTITFLLMSIAVVLEIYAILLMLSSDWTDLWLSKRRSSYMHQLITSLQLIPKHPIRWSNSMAQYNLLSYCLGEKPAFCYKIQKLFGIDEMLEKQRYKTIEKEVSTDLKDMIFNNFQMKLKLYIETSTDLKALCSFQGIHVLEEYNCTSLCWSLEVDFDQSILIWHIATDLCYYNDLDAVTDSVRSNCAITLTGSRKNSKLSKAKACDLLLKVNTVVPPSKVKGDRSKSVLFEACRLARMLQGISDKGEKWKMIGNVWVEMLAYAASHCRGNYHAQQLRRGGELLTHVWLLMAHFGLTEQFQISQGHARAKLSVK</sequence>
<dbReference type="Pfam" id="PF04578">
    <property type="entry name" value="DUF594"/>
    <property type="match status" value="1"/>
</dbReference>
<evidence type="ECO:0000313" key="4">
    <source>
        <dbReference type="Proteomes" id="UP001163823"/>
    </source>
</evidence>
<feature type="transmembrane region" description="Helical" evidence="1">
    <location>
        <begin position="152"/>
        <end position="179"/>
    </location>
</feature>
<dbReference type="Proteomes" id="UP001163823">
    <property type="component" value="Chromosome 4"/>
</dbReference>
<proteinExistence type="predicted"/>
<keyword evidence="4" id="KW-1185">Reference proteome</keyword>
<dbReference type="KEGG" id="qsa:O6P43_008671"/>
<organism evidence="3 4">
    <name type="scientific">Quillaja saponaria</name>
    <name type="common">Soap bark tree</name>
    <dbReference type="NCBI Taxonomy" id="32244"/>
    <lineage>
        <taxon>Eukaryota</taxon>
        <taxon>Viridiplantae</taxon>
        <taxon>Streptophyta</taxon>
        <taxon>Embryophyta</taxon>
        <taxon>Tracheophyta</taxon>
        <taxon>Spermatophyta</taxon>
        <taxon>Magnoliopsida</taxon>
        <taxon>eudicotyledons</taxon>
        <taxon>Gunneridae</taxon>
        <taxon>Pentapetalae</taxon>
        <taxon>rosids</taxon>
        <taxon>fabids</taxon>
        <taxon>Fabales</taxon>
        <taxon>Quillajaceae</taxon>
        <taxon>Quillaja</taxon>
    </lineage>
</organism>
<dbReference type="InterPro" id="IPR025315">
    <property type="entry name" value="DUF4220"/>
</dbReference>
<dbReference type="PANTHER" id="PTHR31325">
    <property type="entry name" value="OS01G0798800 PROTEIN-RELATED"/>
    <property type="match status" value="1"/>
</dbReference>
<dbReference type="Pfam" id="PF13968">
    <property type="entry name" value="DUF4220"/>
    <property type="match status" value="1"/>
</dbReference>
<comment type="caution">
    <text evidence="3">The sequence shown here is derived from an EMBL/GenBank/DDBJ whole genome shotgun (WGS) entry which is preliminary data.</text>
</comment>
<feature type="transmembrane region" description="Helical" evidence="1">
    <location>
        <begin position="65"/>
        <end position="85"/>
    </location>
</feature>
<feature type="domain" description="DUF4220" evidence="2">
    <location>
        <begin position="68"/>
        <end position="424"/>
    </location>
</feature>
<reference evidence="3" key="1">
    <citation type="journal article" date="2023" name="Science">
        <title>Elucidation of the pathway for biosynthesis of saponin adjuvants from the soapbark tree.</title>
        <authorList>
            <person name="Reed J."/>
            <person name="Orme A."/>
            <person name="El-Demerdash A."/>
            <person name="Owen C."/>
            <person name="Martin L.B.B."/>
            <person name="Misra R.C."/>
            <person name="Kikuchi S."/>
            <person name="Rejzek M."/>
            <person name="Martin A.C."/>
            <person name="Harkess A."/>
            <person name="Leebens-Mack J."/>
            <person name="Louveau T."/>
            <person name="Stephenson M.J."/>
            <person name="Osbourn A."/>
        </authorList>
    </citation>
    <scope>NUCLEOTIDE SEQUENCE</scope>
    <source>
        <strain evidence="3">S10</strain>
    </source>
</reference>
<name>A0AAD7M5Q4_QUISA</name>
<keyword evidence="1" id="KW-0812">Transmembrane</keyword>
<dbReference type="InterPro" id="IPR007658">
    <property type="entry name" value="DUF594"/>
</dbReference>
<feature type="transmembrane region" description="Helical" evidence="1">
    <location>
        <begin position="34"/>
        <end position="53"/>
    </location>
</feature>
<evidence type="ECO:0000256" key="1">
    <source>
        <dbReference type="SAM" id="Phobius"/>
    </source>
</evidence>
<feature type="transmembrane region" description="Helical" evidence="1">
    <location>
        <begin position="356"/>
        <end position="378"/>
    </location>
</feature>
<dbReference type="EMBL" id="JARAOO010000004">
    <property type="protein sequence ID" value="KAJ7970489.1"/>
    <property type="molecule type" value="Genomic_DNA"/>
</dbReference>
<evidence type="ECO:0000313" key="3">
    <source>
        <dbReference type="EMBL" id="KAJ7970489.1"/>
    </source>
</evidence>
<keyword evidence="1" id="KW-0472">Membrane</keyword>
<evidence type="ECO:0000259" key="2">
    <source>
        <dbReference type="Pfam" id="PF13968"/>
    </source>
</evidence>
<feature type="transmembrane region" description="Helical" evidence="1">
    <location>
        <begin position="323"/>
        <end position="344"/>
    </location>
</feature>
<dbReference type="AlphaFoldDB" id="A0AAD7M5Q4"/>
<keyword evidence="1" id="KW-1133">Transmembrane helix</keyword>
<accession>A0AAD7M5Q4</accession>
<protein>
    <submittedName>
        <fullName evidence="3">DUF594 family protein</fullName>
    </submittedName>
</protein>
<gene>
    <name evidence="3" type="ORF">O6P43_008671</name>
</gene>